<dbReference type="SUPFAM" id="SSF52058">
    <property type="entry name" value="L domain-like"/>
    <property type="match status" value="1"/>
</dbReference>
<sequence length="372" mass="41588">MPLKASPSFLLMAGRSGLLSVLGSDPDQVNIRPDRPGLTCDMLVQGKVFSRRNDGLLVTSPTVTFSMPFMFRSGFKSYFRRLWVSAASRLVFHGWVLIFGVISLLVDNESYHAKAASGLQLAPSVSYLPLSRFIIIHLKPGISQVQLSALKSYQTKLRIPTPNQMICKNMCLAAVTFDSQNLDIYLNFDCQKSAVNCQSAPKKPWGYLCQSVDVRNDVQAFQRLSGCRVVEGFVQILLIDRADETAYDNVTFPELREITDYLLLYRVNGLRSVGKLFPNLAVIRGNTLLFNYAFISFEMIHLQEIGLHSLTDILRGGVRIEKNPLLCFVNTVDWDHIAKASKGEHYIKLAKALVVFSSTAEDGEIEVRILVG</sequence>
<evidence type="ECO:0000256" key="1">
    <source>
        <dbReference type="SAM" id="SignalP"/>
    </source>
</evidence>
<keyword evidence="1" id="KW-0732">Signal</keyword>
<dbReference type="InterPro" id="IPR000494">
    <property type="entry name" value="Rcpt_L-dom"/>
</dbReference>
<protein>
    <recommendedName>
        <fullName evidence="2">Receptor L-domain domain-containing protein</fullName>
    </recommendedName>
</protein>
<accession>A0A7R9HSB5</accession>
<dbReference type="EMBL" id="OB796023">
    <property type="protein sequence ID" value="CAD7432965.1"/>
    <property type="molecule type" value="Genomic_DNA"/>
</dbReference>
<feature type="chain" id="PRO_5031009092" description="Receptor L-domain domain-containing protein" evidence="1">
    <location>
        <begin position="24"/>
        <end position="372"/>
    </location>
</feature>
<organism evidence="3">
    <name type="scientific">Timema monikensis</name>
    <dbReference type="NCBI Taxonomy" id="170555"/>
    <lineage>
        <taxon>Eukaryota</taxon>
        <taxon>Metazoa</taxon>
        <taxon>Ecdysozoa</taxon>
        <taxon>Arthropoda</taxon>
        <taxon>Hexapoda</taxon>
        <taxon>Insecta</taxon>
        <taxon>Pterygota</taxon>
        <taxon>Neoptera</taxon>
        <taxon>Polyneoptera</taxon>
        <taxon>Phasmatodea</taxon>
        <taxon>Timematodea</taxon>
        <taxon>Timematoidea</taxon>
        <taxon>Timematidae</taxon>
        <taxon>Timema</taxon>
    </lineage>
</organism>
<feature type="signal peptide" evidence="1">
    <location>
        <begin position="1"/>
        <end position="23"/>
    </location>
</feature>
<evidence type="ECO:0000313" key="3">
    <source>
        <dbReference type="EMBL" id="CAD7432965.1"/>
    </source>
</evidence>
<evidence type="ECO:0000259" key="2">
    <source>
        <dbReference type="Pfam" id="PF01030"/>
    </source>
</evidence>
<dbReference type="AlphaFoldDB" id="A0A7R9HSB5"/>
<dbReference type="Pfam" id="PF01030">
    <property type="entry name" value="Recep_L_domain"/>
    <property type="match status" value="1"/>
</dbReference>
<gene>
    <name evidence="3" type="ORF">TMSB3V08_LOCUS9656</name>
</gene>
<dbReference type="InterPro" id="IPR036941">
    <property type="entry name" value="Rcpt_L-dom_sf"/>
</dbReference>
<dbReference type="Gene3D" id="3.80.20.20">
    <property type="entry name" value="Receptor L-domain"/>
    <property type="match status" value="1"/>
</dbReference>
<name>A0A7R9HSB5_9NEOP</name>
<reference evidence="3" key="1">
    <citation type="submission" date="2020-11" db="EMBL/GenBank/DDBJ databases">
        <authorList>
            <person name="Tran Van P."/>
        </authorList>
    </citation>
    <scope>NUCLEOTIDE SEQUENCE</scope>
</reference>
<feature type="domain" description="Receptor L-domain" evidence="2">
    <location>
        <begin position="226"/>
        <end position="337"/>
    </location>
</feature>
<proteinExistence type="predicted"/>